<evidence type="ECO:0000256" key="1">
    <source>
        <dbReference type="ARBA" id="ARBA00004141"/>
    </source>
</evidence>
<feature type="domain" description="Anoctamin alpha-beta plait" evidence="8">
    <location>
        <begin position="63"/>
        <end position="118"/>
    </location>
</feature>
<keyword evidence="3 6" id="KW-1133">Transmembrane helix</keyword>
<evidence type="ECO:0000256" key="6">
    <source>
        <dbReference type="SAM" id="Phobius"/>
    </source>
</evidence>
<proteinExistence type="predicted"/>
<comment type="subcellular location">
    <subcellularLocation>
        <location evidence="1">Membrane</location>
        <topology evidence="1">Multi-pass membrane protein</topology>
    </subcellularLocation>
</comment>
<comment type="caution">
    <text evidence="9">The sequence shown here is derived from an EMBL/GenBank/DDBJ whole genome shotgun (WGS) entry which is preliminary data.</text>
</comment>
<feature type="domain" description="Anoctamin alpha-beta plait" evidence="8">
    <location>
        <begin position="4"/>
        <end position="62"/>
    </location>
</feature>
<evidence type="ECO:0000256" key="3">
    <source>
        <dbReference type="ARBA" id="ARBA00022989"/>
    </source>
</evidence>
<evidence type="ECO:0000313" key="10">
    <source>
        <dbReference type="Proteomes" id="UP000717328"/>
    </source>
</evidence>
<dbReference type="PANTHER" id="PTHR12308:SF73">
    <property type="entry name" value="ANOCTAMIN"/>
    <property type="match status" value="1"/>
</dbReference>
<name>A0A9P7KJD7_9AGAR</name>
<dbReference type="PANTHER" id="PTHR12308">
    <property type="entry name" value="ANOCTAMIN"/>
    <property type="match status" value="1"/>
</dbReference>
<accession>A0A9P7KJD7</accession>
<feature type="transmembrane region" description="Helical" evidence="6">
    <location>
        <begin position="589"/>
        <end position="607"/>
    </location>
</feature>
<evidence type="ECO:0000313" key="9">
    <source>
        <dbReference type="EMBL" id="KAG5652528.1"/>
    </source>
</evidence>
<feature type="transmembrane region" description="Helical" evidence="6">
    <location>
        <begin position="250"/>
        <end position="273"/>
    </location>
</feature>
<reference evidence="9" key="1">
    <citation type="submission" date="2021-02" db="EMBL/GenBank/DDBJ databases">
        <authorList>
            <person name="Nieuwenhuis M."/>
            <person name="Van De Peppel L.J.J."/>
        </authorList>
    </citation>
    <scope>NUCLEOTIDE SEQUENCE</scope>
    <source>
        <strain evidence="9">D49</strain>
    </source>
</reference>
<evidence type="ECO:0000256" key="5">
    <source>
        <dbReference type="SAM" id="MobiDB-lite"/>
    </source>
</evidence>
<protein>
    <recommendedName>
        <fullName evidence="11">DUF590-domain-containing protein</fullName>
    </recommendedName>
</protein>
<evidence type="ECO:0000256" key="4">
    <source>
        <dbReference type="ARBA" id="ARBA00023136"/>
    </source>
</evidence>
<dbReference type="Proteomes" id="UP000717328">
    <property type="component" value="Unassembled WGS sequence"/>
</dbReference>
<keyword evidence="2 6" id="KW-0812">Transmembrane</keyword>
<gene>
    <name evidence="9" type="ORF">H0H81_004685</name>
</gene>
<dbReference type="GO" id="GO:0005254">
    <property type="term" value="F:chloride channel activity"/>
    <property type="evidence" value="ECO:0007669"/>
    <property type="project" value="TreeGrafter"/>
</dbReference>
<sequence>MPPEVDLVITFRATKKTSLSKQQIREDSRKAEQEYSRLIETLNYAGLRAVGRRGESLGHLLVHSDFLSGLPTTPLAGRGDSISLTPADRIRLVHAYVTSIPSDGGLGIIPSSPDWDLVESVMTLHDREFNEAWNRNWTLREIASVELEKIRGQARHSLRLVFVWSVVFVEWWRVRERILSLRFGTRGSFRVEKCRPDHKPGLAWWKRELRILASLPVLILFAGILIALLTGIFLLEAFVTKLYTGPGMKYIGFSPTILFAALIPRFLALYQSLAQRMTVWENHAHYSTHAASLTLKTFALSALVAYMGLGLSAFVYVPFGESVMGFLQAWIFQETTSGHFMGNKTAVASADGDTKSASPPGGFWNFDKATARQRLNPGLLKDQMFAYTVTNQVVNTFQEVGLPYVFRAITSFRNRRKAVSNHETTVVVKNGVKKRVVFEDEKEKGGLEEREYLDRVRSEVALPDYDVFEDYGEMVTQFGYVALWSTIWPLAPVMALLNNFLEIRSDAFKMTVHNRRPIPTRTDTIGPWLDAMTFLTWLSALTNSALVYLFCPRTEDRCSGKNMSHVNKVLFKASGEQPADGSLVATKELLLTAFLIALVASHGYILLRTLVRHLVERIVWTGSEEVKEQEREDRDIKETFLSGFITDDSRKSNGSDSLPGSEVATEAPDGTTDSGVVLDFWDNDEGLEEISRVSKEL</sequence>
<dbReference type="InterPro" id="IPR049456">
    <property type="entry name" value="Anoctamin_N_fung"/>
</dbReference>
<feature type="transmembrane region" description="Helical" evidence="6">
    <location>
        <begin position="211"/>
        <end position="238"/>
    </location>
</feature>
<reference evidence="9" key="2">
    <citation type="submission" date="2021-10" db="EMBL/GenBank/DDBJ databases">
        <title>Phylogenomics reveals ancestral predisposition of the termite-cultivated fungus Termitomyces towards a domesticated lifestyle.</title>
        <authorList>
            <person name="Auxier B."/>
            <person name="Grum-Grzhimaylo A."/>
            <person name="Cardenas M.E."/>
            <person name="Lodge J.D."/>
            <person name="Laessoe T."/>
            <person name="Pedersen O."/>
            <person name="Smith M.E."/>
            <person name="Kuyper T.W."/>
            <person name="Franco-Molano E.A."/>
            <person name="Baroni T.J."/>
            <person name="Aanen D.K."/>
        </authorList>
    </citation>
    <scope>NUCLEOTIDE SEQUENCE</scope>
    <source>
        <strain evidence="9">D49</strain>
    </source>
</reference>
<dbReference type="GO" id="GO:0032541">
    <property type="term" value="C:cortical endoplasmic reticulum"/>
    <property type="evidence" value="ECO:0007669"/>
    <property type="project" value="TreeGrafter"/>
</dbReference>
<dbReference type="Pfam" id="PF20877">
    <property type="entry name" value="Anoctamin_N"/>
    <property type="match status" value="2"/>
</dbReference>
<organism evidence="9 10">
    <name type="scientific">Sphagnurus paluster</name>
    <dbReference type="NCBI Taxonomy" id="117069"/>
    <lineage>
        <taxon>Eukaryota</taxon>
        <taxon>Fungi</taxon>
        <taxon>Dikarya</taxon>
        <taxon>Basidiomycota</taxon>
        <taxon>Agaricomycotina</taxon>
        <taxon>Agaricomycetes</taxon>
        <taxon>Agaricomycetidae</taxon>
        <taxon>Agaricales</taxon>
        <taxon>Tricholomatineae</taxon>
        <taxon>Lyophyllaceae</taxon>
        <taxon>Sphagnurus</taxon>
    </lineage>
</organism>
<dbReference type="OrthoDB" id="296386at2759"/>
<dbReference type="InterPro" id="IPR049452">
    <property type="entry name" value="Anoctamin_TM"/>
</dbReference>
<evidence type="ECO:0000259" key="7">
    <source>
        <dbReference type="Pfam" id="PF04547"/>
    </source>
</evidence>
<evidence type="ECO:0000256" key="2">
    <source>
        <dbReference type="ARBA" id="ARBA00022692"/>
    </source>
</evidence>
<feature type="domain" description="Anoctamin transmembrane" evidence="7">
    <location>
        <begin position="160"/>
        <end position="630"/>
    </location>
</feature>
<feature type="transmembrane region" description="Helical" evidence="6">
    <location>
        <begin position="525"/>
        <end position="550"/>
    </location>
</feature>
<dbReference type="InterPro" id="IPR007632">
    <property type="entry name" value="Anoctamin"/>
</dbReference>
<feature type="transmembrane region" description="Helical" evidence="6">
    <location>
        <begin position="293"/>
        <end position="317"/>
    </location>
</feature>
<keyword evidence="4 6" id="KW-0472">Membrane</keyword>
<evidence type="ECO:0000259" key="8">
    <source>
        <dbReference type="Pfam" id="PF20877"/>
    </source>
</evidence>
<evidence type="ECO:0008006" key="11">
    <source>
        <dbReference type="Google" id="ProtNLM"/>
    </source>
</evidence>
<dbReference type="EMBL" id="JABCKI010000119">
    <property type="protein sequence ID" value="KAG5652528.1"/>
    <property type="molecule type" value="Genomic_DNA"/>
</dbReference>
<keyword evidence="10" id="KW-1185">Reference proteome</keyword>
<dbReference type="GO" id="GO:0016020">
    <property type="term" value="C:membrane"/>
    <property type="evidence" value="ECO:0007669"/>
    <property type="project" value="UniProtKB-SubCell"/>
</dbReference>
<dbReference type="AlphaFoldDB" id="A0A9P7KJD7"/>
<dbReference type="Pfam" id="PF04547">
    <property type="entry name" value="Anoctamin"/>
    <property type="match status" value="1"/>
</dbReference>
<feature type="region of interest" description="Disordered" evidence="5">
    <location>
        <begin position="647"/>
        <end position="676"/>
    </location>
</feature>